<comment type="cofactor">
    <cofactor evidence="1">
        <name>Mg(2+)</name>
        <dbReference type="ChEBI" id="CHEBI:18420"/>
    </cofactor>
</comment>
<dbReference type="InterPro" id="IPR000086">
    <property type="entry name" value="NUDIX_hydrolase_dom"/>
</dbReference>
<dbReference type="SUPFAM" id="SSF55811">
    <property type="entry name" value="Nudix"/>
    <property type="match status" value="1"/>
</dbReference>
<keyword evidence="2 4" id="KW-0378">Hydrolase</keyword>
<dbReference type="PROSITE" id="PS00893">
    <property type="entry name" value="NUDIX_BOX"/>
    <property type="match status" value="1"/>
</dbReference>
<dbReference type="PANTHER" id="PTHR11839">
    <property type="entry name" value="UDP/ADP-SUGAR PYROPHOSPHATASE"/>
    <property type="match status" value="1"/>
</dbReference>
<dbReference type="Pfam" id="PF00293">
    <property type="entry name" value="NUDIX"/>
    <property type="match status" value="1"/>
</dbReference>
<feature type="domain" description="Nudix hydrolase" evidence="3">
    <location>
        <begin position="30"/>
        <end position="158"/>
    </location>
</feature>
<dbReference type="GO" id="GO:0019693">
    <property type="term" value="P:ribose phosphate metabolic process"/>
    <property type="evidence" value="ECO:0007669"/>
    <property type="project" value="TreeGrafter"/>
</dbReference>
<dbReference type="InterPro" id="IPR015797">
    <property type="entry name" value="NUDIX_hydrolase-like_dom_sf"/>
</dbReference>
<gene>
    <name evidence="4" type="ORF">ABH15_00430</name>
</gene>
<evidence type="ECO:0000313" key="5">
    <source>
        <dbReference type="Proteomes" id="UP000290932"/>
    </source>
</evidence>
<organism evidence="4 5">
    <name type="scientific">Methanoculleus taiwanensis</name>
    <dbReference type="NCBI Taxonomy" id="1550565"/>
    <lineage>
        <taxon>Archaea</taxon>
        <taxon>Methanobacteriati</taxon>
        <taxon>Methanobacteriota</taxon>
        <taxon>Stenosarchaea group</taxon>
        <taxon>Methanomicrobia</taxon>
        <taxon>Methanomicrobiales</taxon>
        <taxon>Methanomicrobiaceae</taxon>
        <taxon>Methanoculleus</taxon>
    </lineage>
</organism>
<dbReference type="EMBL" id="LHQS01000001">
    <property type="protein sequence ID" value="RXE56687.1"/>
    <property type="molecule type" value="Genomic_DNA"/>
</dbReference>
<sequence length="164" mass="18383">MDIYRGKRLSVEKKTVALPNGSEMERVVIHPGGAVAMLPVEGEFCYLVRQYRFAVGRYIYEAPAGTIDEGEAPDETAHRELIEEIGMKAATFIPKGYIYPSPGYTDETIHLYEARDLSLSDEYGMDDDELIEVVKVPAADVRRMIEDGEIVDAKTICLAYRCLV</sequence>
<accession>A0A498H2I8</accession>
<evidence type="ECO:0000256" key="1">
    <source>
        <dbReference type="ARBA" id="ARBA00001946"/>
    </source>
</evidence>
<evidence type="ECO:0000313" key="4">
    <source>
        <dbReference type="EMBL" id="RXE56687.1"/>
    </source>
</evidence>
<dbReference type="PRINTS" id="PR00502">
    <property type="entry name" value="NUDIXFAMILY"/>
</dbReference>
<dbReference type="OrthoDB" id="104705at2157"/>
<dbReference type="AlphaFoldDB" id="A0A498H2I8"/>
<dbReference type="PANTHER" id="PTHR11839:SF18">
    <property type="entry name" value="NUDIX HYDROLASE DOMAIN-CONTAINING PROTEIN"/>
    <property type="match status" value="1"/>
</dbReference>
<proteinExistence type="predicted"/>
<dbReference type="Gene3D" id="3.90.79.10">
    <property type="entry name" value="Nucleoside Triphosphate Pyrophosphohydrolase"/>
    <property type="match status" value="1"/>
</dbReference>
<name>A0A498H2I8_9EURY</name>
<dbReference type="RefSeq" id="WP_128692400.1">
    <property type="nucleotide sequence ID" value="NZ_LHQS01000001.1"/>
</dbReference>
<dbReference type="InterPro" id="IPR020476">
    <property type="entry name" value="Nudix_hydrolase"/>
</dbReference>
<dbReference type="GO" id="GO:0016462">
    <property type="term" value="F:pyrophosphatase activity"/>
    <property type="evidence" value="ECO:0007669"/>
    <property type="project" value="UniProtKB-ARBA"/>
</dbReference>
<dbReference type="CDD" id="cd03424">
    <property type="entry name" value="NUDIX_ADPRase_Nudt5_UGPPase_Nudt14"/>
    <property type="match status" value="1"/>
</dbReference>
<keyword evidence="5" id="KW-1185">Reference proteome</keyword>
<dbReference type="InterPro" id="IPR020084">
    <property type="entry name" value="NUDIX_hydrolase_CS"/>
</dbReference>
<protein>
    <submittedName>
        <fullName evidence="4">NUDIX hydrolase</fullName>
    </submittedName>
</protein>
<dbReference type="Proteomes" id="UP000290932">
    <property type="component" value="Unassembled WGS sequence"/>
</dbReference>
<evidence type="ECO:0000256" key="2">
    <source>
        <dbReference type="ARBA" id="ARBA00022801"/>
    </source>
</evidence>
<evidence type="ECO:0000259" key="3">
    <source>
        <dbReference type="PROSITE" id="PS51462"/>
    </source>
</evidence>
<reference evidence="4 5" key="1">
    <citation type="journal article" date="2015" name="Int. J. Syst. Evol. Microbiol.">
        <title>Methanoculleus taiwanensis sp. nov., a methanogen isolated from deep marine sediment at the deformation front area near Taiwan.</title>
        <authorList>
            <person name="Weng C.Y."/>
            <person name="Chen S.C."/>
            <person name="Lai M.C."/>
            <person name="Wu S.Y."/>
            <person name="Lin S."/>
            <person name="Yang T.F."/>
            <person name="Chen P.C."/>
        </authorList>
    </citation>
    <scope>NUCLEOTIDE SEQUENCE [LARGE SCALE GENOMIC DNA]</scope>
    <source>
        <strain evidence="4 5">CYW4</strain>
    </source>
</reference>
<dbReference type="PROSITE" id="PS51462">
    <property type="entry name" value="NUDIX"/>
    <property type="match status" value="1"/>
</dbReference>
<dbReference type="GO" id="GO:0006753">
    <property type="term" value="P:nucleoside phosphate metabolic process"/>
    <property type="evidence" value="ECO:0007669"/>
    <property type="project" value="TreeGrafter"/>
</dbReference>
<comment type="caution">
    <text evidence="4">The sequence shown here is derived from an EMBL/GenBank/DDBJ whole genome shotgun (WGS) entry which is preliminary data.</text>
</comment>